<dbReference type="Proteomes" id="UP000241818">
    <property type="component" value="Unassembled WGS sequence"/>
</dbReference>
<dbReference type="GO" id="GO:0006882">
    <property type="term" value="P:intracellular zinc ion homeostasis"/>
    <property type="evidence" value="ECO:0007669"/>
    <property type="project" value="TreeGrafter"/>
</dbReference>
<dbReference type="Pfam" id="PF02535">
    <property type="entry name" value="Zip"/>
    <property type="match status" value="1"/>
</dbReference>
<dbReference type="GeneID" id="36570107"/>
<keyword evidence="9" id="KW-1185">Reference proteome</keyword>
<feature type="transmembrane region" description="Helical" evidence="6">
    <location>
        <begin position="390"/>
        <end position="405"/>
    </location>
</feature>
<feature type="transmembrane region" description="Helical" evidence="6">
    <location>
        <begin position="68"/>
        <end position="88"/>
    </location>
</feature>
<keyword evidence="2 6" id="KW-0812">Transmembrane</keyword>
<dbReference type="FunCoup" id="A0A2T3ATQ4">
    <property type="interactions" value="162"/>
</dbReference>
<accession>A0A2T3ATQ4</accession>
<evidence type="ECO:0000256" key="6">
    <source>
        <dbReference type="SAM" id="Phobius"/>
    </source>
</evidence>
<dbReference type="STRING" id="857342.A0A2T3ATQ4"/>
<dbReference type="AlphaFoldDB" id="A0A2T3ATQ4"/>
<feature type="transmembrane region" description="Helical" evidence="6">
    <location>
        <begin position="108"/>
        <end position="128"/>
    </location>
</feature>
<feature type="transmembrane region" description="Helical" evidence="6">
    <location>
        <begin position="301"/>
        <end position="323"/>
    </location>
</feature>
<evidence type="ECO:0000313" key="8">
    <source>
        <dbReference type="EMBL" id="PSS10875.1"/>
    </source>
</evidence>
<feature type="region of interest" description="Disordered" evidence="5">
    <location>
        <begin position="200"/>
        <end position="222"/>
    </location>
</feature>
<proteinExistence type="predicted"/>
<dbReference type="PROSITE" id="PS51257">
    <property type="entry name" value="PROKAR_LIPOPROTEIN"/>
    <property type="match status" value="1"/>
</dbReference>
<organism evidence="8 9">
    <name type="scientific">Amorphotheca resinae ATCC 22711</name>
    <dbReference type="NCBI Taxonomy" id="857342"/>
    <lineage>
        <taxon>Eukaryota</taxon>
        <taxon>Fungi</taxon>
        <taxon>Dikarya</taxon>
        <taxon>Ascomycota</taxon>
        <taxon>Pezizomycotina</taxon>
        <taxon>Leotiomycetes</taxon>
        <taxon>Helotiales</taxon>
        <taxon>Amorphothecaceae</taxon>
        <taxon>Amorphotheca</taxon>
    </lineage>
</organism>
<comment type="subcellular location">
    <subcellularLocation>
        <location evidence="1">Membrane</location>
        <topology evidence="1">Multi-pass membrane protein</topology>
    </subcellularLocation>
</comment>
<keyword evidence="3 6" id="KW-1133">Transmembrane helix</keyword>
<feature type="signal peptide" evidence="7">
    <location>
        <begin position="1"/>
        <end position="22"/>
    </location>
</feature>
<keyword evidence="4 6" id="KW-0472">Membrane</keyword>
<evidence type="ECO:0000256" key="2">
    <source>
        <dbReference type="ARBA" id="ARBA00022692"/>
    </source>
</evidence>
<protein>
    <submittedName>
        <fullName evidence="8">Uncharacterized protein</fullName>
    </submittedName>
</protein>
<dbReference type="InParanoid" id="A0A2T3ATQ4"/>
<keyword evidence="7" id="KW-0732">Signal</keyword>
<dbReference type="PANTHER" id="PTHR16950:SF16">
    <property type="entry name" value="ZINC TRANSPORTER ZIP13"/>
    <property type="match status" value="1"/>
</dbReference>
<sequence length="406" mass="43046">MVSLQPRRVAILLAFALACVYAEKHAASVASMSVPEIAEKLQECPLVQDLNYYKQTTSPPTSSFASRIFSVLFPGSPAVNALLATLYISGPPNFLLALCPPNIDPASLSVMVAFAVGGLLGDTLFHLLPEIFLGEDSPEHVRFVLVEPNRNLLLGVAIMVGFVTFVAMDKGLRIATGGDGGHDHGHGHSHEVEVVKPVGTTSALKDSPGKSARSRKKQKENKELTVVKGEKEVNASVKLAGYLNLIADFTHNITDGLALAASFYSSPTIGATTTVAVFFHEIPHEVGDFALLIQSGFSKRAAMGAQFVTAVGALLGTVIGIVVQEYSGSSSDERVGRTEGLMGTSLSWGDMLLPFTAGTFLYVGTVAVIPELLETGKDSKLELWKTAKQFLAMAAGAGIMLIISWS</sequence>
<name>A0A2T3ATQ4_AMORE</name>
<dbReference type="PANTHER" id="PTHR16950">
    <property type="entry name" value="ZINC TRANSPORTER SLC39A7 HISTIDINE-RICH MEMBRANE PROTEIN KE4"/>
    <property type="match status" value="1"/>
</dbReference>
<gene>
    <name evidence="8" type="ORF">M430DRAFT_127490</name>
</gene>
<evidence type="ECO:0000256" key="1">
    <source>
        <dbReference type="ARBA" id="ARBA00004141"/>
    </source>
</evidence>
<evidence type="ECO:0000313" key="9">
    <source>
        <dbReference type="Proteomes" id="UP000241818"/>
    </source>
</evidence>
<dbReference type="OrthoDB" id="200954at2759"/>
<feature type="transmembrane region" description="Helical" evidence="6">
    <location>
        <begin position="351"/>
        <end position="369"/>
    </location>
</feature>
<evidence type="ECO:0000256" key="5">
    <source>
        <dbReference type="SAM" id="MobiDB-lite"/>
    </source>
</evidence>
<feature type="transmembrane region" description="Helical" evidence="6">
    <location>
        <begin position="148"/>
        <end position="168"/>
    </location>
</feature>
<dbReference type="RefSeq" id="XP_024718054.1">
    <property type="nucleotide sequence ID" value="XM_024862026.1"/>
</dbReference>
<feature type="chain" id="PRO_5015433048" evidence="7">
    <location>
        <begin position="23"/>
        <end position="406"/>
    </location>
</feature>
<dbReference type="InterPro" id="IPR003689">
    <property type="entry name" value="ZIP"/>
</dbReference>
<evidence type="ECO:0000256" key="3">
    <source>
        <dbReference type="ARBA" id="ARBA00022989"/>
    </source>
</evidence>
<dbReference type="GO" id="GO:0005385">
    <property type="term" value="F:zinc ion transmembrane transporter activity"/>
    <property type="evidence" value="ECO:0007669"/>
    <property type="project" value="TreeGrafter"/>
</dbReference>
<evidence type="ECO:0000256" key="4">
    <source>
        <dbReference type="ARBA" id="ARBA00023136"/>
    </source>
</evidence>
<dbReference type="GO" id="GO:0016020">
    <property type="term" value="C:membrane"/>
    <property type="evidence" value="ECO:0007669"/>
    <property type="project" value="UniProtKB-SubCell"/>
</dbReference>
<evidence type="ECO:0000256" key="7">
    <source>
        <dbReference type="SAM" id="SignalP"/>
    </source>
</evidence>
<dbReference type="EMBL" id="KZ679016">
    <property type="protein sequence ID" value="PSS10875.1"/>
    <property type="molecule type" value="Genomic_DNA"/>
</dbReference>
<reference evidence="8 9" key="1">
    <citation type="journal article" date="2018" name="New Phytol.">
        <title>Comparative genomics and transcriptomics depict ericoid mycorrhizal fungi as versatile saprotrophs and plant mutualists.</title>
        <authorList>
            <person name="Martino E."/>
            <person name="Morin E."/>
            <person name="Grelet G.A."/>
            <person name="Kuo A."/>
            <person name="Kohler A."/>
            <person name="Daghino S."/>
            <person name="Barry K.W."/>
            <person name="Cichocki N."/>
            <person name="Clum A."/>
            <person name="Dockter R.B."/>
            <person name="Hainaut M."/>
            <person name="Kuo R.C."/>
            <person name="LaButti K."/>
            <person name="Lindahl B.D."/>
            <person name="Lindquist E.A."/>
            <person name="Lipzen A."/>
            <person name="Khouja H.R."/>
            <person name="Magnuson J."/>
            <person name="Murat C."/>
            <person name="Ohm R.A."/>
            <person name="Singer S.W."/>
            <person name="Spatafora J.W."/>
            <person name="Wang M."/>
            <person name="Veneault-Fourrey C."/>
            <person name="Henrissat B."/>
            <person name="Grigoriev I.V."/>
            <person name="Martin F.M."/>
            <person name="Perotto S."/>
        </authorList>
    </citation>
    <scope>NUCLEOTIDE SEQUENCE [LARGE SCALE GENOMIC DNA]</scope>
    <source>
        <strain evidence="8 9">ATCC 22711</strain>
    </source>
</reference>